<organism evidence="2 3">
    <name type="scientific">Amycolatopsis iheyensis</name>
    <dbReference type="NCBI Taxonomy" id="2945988"/>
    <lineage>
        <taxon>Bacteria</taxon>
        <taxon>Bacillati</taxon>
        <taxon>Actinomycetota</taxon>
        <taxon>Actinomycetes</taxon>
        <taxon>Pseudonocardiales</taxon>
        <taxon>Pseudonocardiaceae</taxon>
        <taxon>Amycolatopsis</taxon>
    </lineage>
</organism>
<keyword evidence="3" id="KW-1185">Reference proteome</keyword>
<gene>
    <name evidence="2" type="ORF">M8542_14490</name>
</gene>
<dbReference type="EMBL" id="JAMXQV010000007">
    <property type="protein sequence ID" value="MCR6484029.1"/>
    <property type="molecule type" value="Genomic_DNA"/>
</dbReference>
<evidence type="ECO:0008006" key="4">
    <source>
        <dbReference type="Google" id="ProtNLM"/>
    </source>
</evidence>
<evidence type="ECO:0000313" key="2">
    <source>
        <dbReference type="EMBL" id="MCR6484029.1"/>
    </source>
</evidence>
<sequence length="193" mass="20380">MKVRMGRVLLSALVLVAAVACSARGGTGSGATPSSPSISVSFDINKCKSATPGPIELPSSGPALTDDTGCAVENPELVKKVYHELEIGDYDALMKYGGDRGLWNEERQPELLSQPDVRAKVMKSMTVHPHCDGGCVYPGFTTTGWDTELARSDAKALGVDPAAIPDPTVQIPVYTSFFPDCACDWLGVGPPKI</sequence>
<evidence type="ECO:0000313" key="3">
    <source>
        <dbReference type="Proteomes" id="UP001144096"/>
    </source>
</evidence>
<protein>
    <recommendedName>
        <fullName evidence="4">Lipoprotein</fullName>
    </recommendedName>
</protein>
<dbReference type="PROSITE" id="PS51257">
    <property type="entry name" value="PROKAR_LIPOPROTEIN"/>
    <property type="match status" value="1"/>
</dbReference>
<dbReference type="AlphaFoldDB" id="A0A9X2SJ29"/>
<accession>A0A9X2SJ29</accession>
<reference evidence="2" key="1">
    <citation type="submission" date="2022-06" db="EMBL/GenBank/DDBJ databases">
        <title>Amycolatopsis iheyaensis sp. nov., a new species of the genus Amycolatopsis isolated from soil in Iheya island, Japan.</title>
        <authorList>
            <person name="Ngamcharungchit C."/>
            <person name="Kanto H."/>
            <person name="Take A."/>
            <person name="Intra B."/>
            <person name="Matsumoto A."/>
            <person name="Panbangred W."/>
            <person name="Inahashi Y."/>
        </authorList>
    </citation>
    <scope>NUCLEOTIDE SEQUENCE</scope>
    <source>
        <strain evidence="2">OK19-0408</strain>
    </source>
</reference>
<evidence type="ECO:0000256" key="1">
    <source>
        <dbReference type="SAM" id="SignalP"/>
    </source>
</evidence>
<proteinExistence type="predicted"/>
<name>A0A9X2SJ29_9PSEU</name>
<feature type="signal peptide" evidence="1">
    <location>
        <begin position="1"/>
        <end position="25"/>
    </location>
</feature>
<keyword evidence="1" id="KW-0732">Signal</keyword>
<dbReference type="Proteomes" id="UP001144096">
    <property type="component" value="Unassembled WGS sequence"/>
</dbReference>
<comment type="caution">
    <text evidence="2">The sequence shown here is derived from an EMBL/GenBank/DDBJ whole genome shotgun (WGS) entry which is preliminary data.</text>
</comment>
<feature type="chain" id="PRO_5040944767" description="Lipoprotein" evidence="1">
    <location>
        <begin position="26"/>
        <end position="193"/>
    </location>
</feature>